<feature type="transmembrane region" description="Helical" evidence="1">
    <location>
        <begin position="320"/>
        <end position="338"/>
    </location>
</feature>
<accession>A0A7G8PRC1</accession>
<dbReference type="EMBL" id="CP052909">
    <property type="protein sequence ID" value="QNJ96887.1"/>
    <property type="molecule type" value="Genomic_DNA"/>
</dbReference>
<keyword evidence="1" id="KW-0472">Membrane</keyword>
<keyword evidence="3" id="KW-1185">Reference proteome</keyword>
<dbReference type="Pfam" id="PF12412">
    <property type="entry name" value="DUF3667"/>
    <property type="match status" value="1"/>
</dbReference>
<evidence type="ECO:0008006" key="4">
    <source>
        <dbReference type="Google" id="ProtNLM"/>
    </source>
</evidence>
<sequence>MSRTLPEKSNSRKAFKYRNNECLNCGHPLDLSDRYCSYCSQLNTNKQLSLGDFFGEFVGSIITYDSRLRFTIKDLLFKPGTITRNYVHGQRLKYANPFRFFLSVSIIYFLLQSIITTFSTRDSSLLNIQDTQKNEVKDPLSTSGQNIYFTNGEGSQDTLKIEEGNILINSDTLSKREKALQDFRYLSEKDFDTIQWSNRMIERFSMYRDFYEIHDIKDPVVALDSLKHKNTATNRWLYDKNNTIEKVKKDPFGFANFLMGKIPFFLFFFTPVFAFFFWVLYSKKKYTYMEHMIFIFHIFSFLFLAMLICLLPDLLLGDDVFSGILFVFIGPFYFYKALRNFYKQNRFITIIKFVLLNNIFFISSTIAALLFFAITAATY</sequence>
<name>A0A7G8PRC1_9FLAO</name>
<keyword evidence="1" id="KW-1133">Transmembrane helix</keyword>
<feature type="transmembrane region" description="Helical" evidence="1">
    <location>
        <begin position="350"/>
        <end position="374"/>
    </location>
</feature>
<evidence type="ECO:0000313" key="2">
    <source>
        <dbReference type="EMBL" id="QNJ96887.1"/>
    </source>
</evidence>
<dbReference type="RefSeq" id="WP_186990139.1">
    <property type="nucleotide sequence ID" value="NZ_CP052909.1"/>
</dbReference>
<organism evidence="2 3">
    <name type="scientific">Constantimarinum furrinae</name>
    <dbReference type="NCBI Taxonomy" id="2562285"/>
    <lineage>
        <taxon>Bacteria</taxon>
        <taxon>Pseudomonadati</taxon>
        <taxon>Bacteroidota</taxon>
        <taxon>Flavobacteriia</taxon>
        <taxon>Flavobacteriales</taxon>
        <taxon>Flavobacteriaceae</taxon>
        <taxon>Altibacter/Constantimarinum group</taxon>
        <taxon>Constantimarinum</taxon>
    </lineage>
</organism>
<gene>
    <name evidence="2" type="ORF">ALE3EI_0300</name>
</gene>
<feature type="transmembrane region" description="Helical" evidence="1">
    <location>
        <begin position="293"/>
        <end position="314"/>
    </location>
</feature>
<feature type="transmembrane region" description="Helical" evidence="1">
    <location>
        <begin position="100"/>
        <end position="118"/>
    </location>
</feature>
<proteinExistence type="predicted"/>
<keyword evidence="1" id="KW-0812">Transmembrane</keyword>
<dbReference type="AlphaFoldDB" id="A0A7G8PRC1"/>
<evidence type="ECO:0000256" key="1">
    <source>
        <dbReference type="SAM" id="Phobius"/>
    </source>
</evidence>
<evidence type="ECO:0000313" key="3">
    <source>
        <dbReference type="Proteomes" id="UP000515514"/>
    </source>
</evidence>
<feature type="transmembrane region" description="Helical" evidence="1">
    <location>
        <begin position="262"/>
        <end position="281"/>
    </location>
</feature>
<protein>
    <recommendedName>
        <fullName evidence="4">DUF3667 domain-containing protein</fullName>
    </recommendedName>
</protein>
<dbReference type="InterPro" id="IPR022134">
    <property type="entry name" value="DUF3667"/>
</dbReference>
<dbReference type="KEGG" id="alti:ALE3EI_0300"/>
<dbReference type="Proteomes" id="UP000515514">
    <property type="component" value="Chromosome"/>
</dbReference>
<reference evidence="2 3" key="1">
    <citation type="submission" date="2020-04" db="EMBL/GenBank/DDBJ databases">
        <title>Genome sequence of Altibacter aquimarinus strain ALE3EI.</title>
        <authorList>
            <person name="Oh H.-M."/>
            <person name="Jang D."/>
        </authorList>
    </citation>
    <scope>NUCLEOTIDE SEQUENCE [LARGE SCALE GENOMIC DNA]</scope>
    <source>
        <strain evidence="2 3">ALE3EI</strain>
    </source>
</reference>